<dbReference type="CDD" id="cd02947">
    <property type="entry name" value="TRX_family"/>
    <property type="match status" value="1"/>
</dbReference>
<keyword evidence="3" id="KW-1185">Reference proteome</keyword>
<dbReference type="RefSeq" id="WP_289215956.1">
    <property type="nucleotide sequence ID" value="NZ_JAPVRC010000004.1"/>
</dbReference>
<dbReference type="InterPro" id="IPR036249">
    <property type="entry name" value="Thioredoxin-like_sf"/>
</dbReference>
<gene>
    <name evidence="2" type="ORF">ACFQMN_15075</name>
</gene>
<proteinExistence type="predicted"/>
<dbReference type="EMBL" id="JBHTBY010000013">
    <property type="protein sequence ID" value="MFC7322197.1"/>
    <property type="molecule type" value="Genomic_DNA"/>
</dbReference>
<protein>
    <submittedName>
        <fullName evidence="2">Thioredoxin family protein</fullName>
    </submittedName>
</protein>
<evidence type="ECO:0000313" key="2">
    <source>
        <dbReference type="EMBL" id="MFC7322197.1"/>
    </source>
</evidence>
<organism evidence="2 3">
    <name type="scientific">Halobacillus campisalis</name>
    <dbReference type="NCBI Taxonomy" id="435909"/>
    <lineage>
        <taxon>Bacteria</taxon>
        <taxon>Bacillati</taxon>
        <taxon>Bacillota</taxon>
        <taxon>Bacilli</taxon>
        <taxon>Bacillales</taxon>
        <taxon>Bacillaceae</taxon>
        <taxon>Halobacillus</taxon>
    </lineage>
</organism>
<dbReference type="InterPro" id="IPR013766">
    <property type="entry name" value="Thioredoxin_domain"/>
</dbReference>
<sequence length="104" mass="12256">MRGLEEINIPEKLNSMELGFIYIYSPFCATCHLAHTMLETIEHTMEGQMFWELNASLHPKFMQNYQIKSVPCLLITNNGEIKEKIYAFHSVPYMYDKVRTHVKK</sequence>
<comment type="caution">
    <text evidence="2">The sequence shown here is derived from an EMBL/GenBank/DDBJ whole genome shotgun (WGS) entry which is preliminary data.</text>
</comment>
<accession>A0ABW2K8R6</accession>
<feature type="domain" description="Thioredoxin" evidence="1">
    <location>
        <begin position="16"/>
        <end position="85"/>
    </location>
</feature>
<evidence type="ECO:0000313" key="3">
    <source>
        <dbReference type="Proteomes" id="UP001596494"/>
    </source>
</evidence>
<dbReference type="Gene3D" id="3.40.30.10">
    <property type="entry name" value="Glutaredoxin"/>
    <property type="match status" value="1"/>
</dbReference>
<reference evidence="3" key="1">
    <citation type="journal article" date="2019" name="Int. J. Syst. Evol. Microbiol.">
        <title>The Global Catalogue of Microorganisms (GCM) 10K type strain sequencing project: providing services to taxonomists for standard genome sequencing and annotation.</title>
        <authorList>
            <consortium name="The Broad Institute Genomics Platform"/>
            <consortium name="The Broad Institute Genome Sequencing Center for Infectious Disease"/>
            <person name="Wu L."/>
            <person name="Ma J."/>
        </authorList>
    </citation>
    <scope>NUCLEOTIDE SEQUENCE [LARGE SCALE GENOMIC DNA]</scope>
    <source>
        <strain evidence="3">CCUG 73951</strain>
    </source>
</reference>
<name>A0ABW2K8R6_9BACI</name>
<dbReference type="Pfam" id="PF00085">
    <property type="entry name" value="Thioredoxin"/>
    <property type="match status" value="1"/>
</dbReference>
<dbReference type="SUPFAM" id="SSF52833">
    <property type="entry name" value="Thioredoxin-like"/>
    <property type="match status" value="1"/>
</dbReference>
<dbReference type="Proteomes" id="UP001596494">
    <property type="component" value="Unassembled WGS sequence"/>
</dbReference>
<evidence type="ECO:0000259" key="1">
    <source>
        <dbReference type="Pfam" id="PF00085"/>
    </source>
</evidence>